<dbReference type="Proteomes" id="UP000053370">
    <property type="component" value="Unassembled WGS sequence"/>
</dbReference>
<gene>
    <name evidence="2" type="ORF">ATC1_1221</name>
</gene>
<dbReference type="PATRIC" id="fig|1678840.3.peg.522"/>
<dbReference type="InterPro" id="IPR006047">
    <property type="entry name" value="GH13_cat_dom"/>
</dbReference>
<dbReference type="EMBL" id="DF968180">
    <property type="protein sequence ID" value="GAP39492.1"/>
    <property type="molecule type" value="Genomic_DNA"/>
</dbReference>
<proteinExistence type="predicted"/>
<feature type="domain" description="Glycosyl hydrolase family 13 catalytic" evidence="1">
    <location>
        <begin position="297"/>
        <end position="718"/>
    </location>
</feature>
<dbReference type="SUPFAM" id="SSF51445">
    <property type="entry name" value="(Trans)glycosidases"/>
    <property type="match status" value="1"/>
</dbReference>
<dbReference type="STRING" id="1678840.ATC1_1221"/>
<keyword evidence="3" id="KW-1185">Reference proteome</keyword>
<dbReference type="OrthoDB" id="9808590at2"/>
<dbReference type="SMART" id="SM00642">
    <property type="entry name" value="Aamy"/>
    <property type="match status" value="1"/>
</dbReference>
<dbReference type="RefSeq" id="WP_062277958.1">
    <property type="nucleotide sequence ID" value="NZ_DF968180.1"/>
</dbReference>
<name>A0A0K8PA08_9CHLR</name>
<sequence>MMEFHVSHQSRKRYQFDLKMFSYDGNVIFADFMAAREFAQKINGIRIQEGVLPQVYPGVLNALGLVDEILHFMIDSYRREFCPNLQIAAYEWLERNLGQQTLHETLEAFCIEFPPSDVYQAKKTVQEYLSDTNPKGKMNRYEVIEEILVLWITNRNPAAMNPFGELLDEKNLIMHSSYSKVIFELNRFFQTLPKIDDLTLIEYLRLPAITHPDSLFDQLDYMRLHWSVMLGEFLRRLLTSLDWMKEEGKEHGFGGPGPIEIPVYTGPDSSNADEGYEYEAFSQDKEWMPRLVLIAKNTYVWLDQLSKKYGHTISKLNEIPDEELRILRDEGFTGLWLIGLWERSKASAAIKRYCGNPEAIASAYSLADYRIADDLGGEAAFEEFKRKAWRFGIRLASDMVPNHMGIDSNWVIYHPDRFLSLPQSPFPSYTFNGPNLSPDPNIGIYIEDHYYTREDAAVVFQRVDYNTGNVQYIYHGNDGTTMPWNDTAQLNYLSPEVREAVIQTIIQVAKRFPIIRFDAAMTLAKKHYQRLWFPEPGTGGDIATRSEFGLTKADFDKLFPVEFWREVVDRMATEAPDTLLLAEAFWLMEGYFVRTLGMHRVYNSAFMNLLRNEDNAQYRILLKTTLEYDPDILKRYVNFMNNPDEKTAVEQFGKGDKYFGICVLMATMPGLPMFGHGQIEGFSEKYGMEYRKAYWDEPVDQDLLRRHEREIFPLLHQRRRYAEVTHFVLYNFASGYGNVDENVFAYSNYGEERHNLVIYNNRFGDSSGYIKQSVPFMVKNNGDKHMETRTIADSLGLHDDPEYYVVMQDAIRNLSYVQPSQKICHEGFYFDLHAYQYAVFNEIYEVQDDALGTWKKLYQWLNGNGTPDVNDSIQELTLHFVLEPYRNCFHGNKLRWLQSQIGFDRETNNWTEIKNGTWPDFEKLVQAFHTYYDLERSTDGLFTIYTHGIGELLTKPNLKKIPSMLNYNVLLDTLTEMVENNPCLWNIIFVSLQEHLLTTFSQSDNPEQSPKNILDDWNLQKTQTRILHEAGWYDVSISDQIILIHWICQSLDQIKKWTLETLETDLDHLLLREDIQRFLKLNLYDGVLWFNKESAATLQKLIWMLGYYQDVFDVHGSASKQMESVQLMKKAAEILAARVSTSDFHYKALLSGKASSPHFENLQPDNSKNA</sequence>
<accession>A0A0K8PA08</accession>
<evidence type="ECO:0000313" key="3">
    <source>
        <dbReference type="Proteomes" id="UP000053370"/>
    </source>
</evidence>
<protein>
    <submittedName>
        <fullName evidence="2">Alpha amylase, catalytic domain</fullName>
    </submittedName>
</protein>
<evidence type="ECO:0000259" key="1">
    <source>
        <dbReference type="SMART" id="SM00642"/>
    </source>
</evidence>
<dbReference type="Pfam" id="PF00128">
    <property type="entry name" value="Alpha-amylase"/>
    <property type="match status" value="1"/>
</dbReference>
<evidence type="ECO:0000313" key="2">
    <source>
        <dbReference type="EMBL" id="GAP39492.1"/>
    </source>
</evidence>
<dbReference type="PANTHER" id="PTHR47786">
    <property type="entry name" value="ALPHA-1,4-GLUCAN:MALTOSE-1-PHOSPHATE MALTOSYLTRANSFERASE"/>
    <property type="match status" value="1"/>
</dbReference>
<organism evidence="2">
    <name type="scientific">Flexilinea flocculi</name>
    <dbReference type="NCBI Taxonomy" id="1678840"/>
    <lineage>
        <taxon>Bacteria</taxon>
        <taxon>Bacillati</taxon>
        <taxon>Chloroflexota</taxon>
        <taxon>Anaerolineae</taxon>
        <taxon>Anaerolineales</taxon>
        <taxon>Anaerolineaceae</taxon>
        <taxon>Flexilinea</taxon>
    </lineage>
</organism>
<dbReference type="InterPro" id="IPR017853">
    <property type="entry name" value="GH"/>
</dbReference>
<dbReference type="PANTHER" id="PTHR47786:SF2">
    <property type="entry name" value="GLYCOSYL HYDROLASE FAMILY 13 CATALYTIC DOMAIN-CONTAINING PROTEIN"/>
    <property type="match status" value="1"/>
</dbReference>
<dbReference type="GO" id="GO:0005975">
    <property type="term" value="P:carbohydrate metabolic process"/>
    <property type="evidence" value="ECO:0007669"/>
    <property type="project" value="InterPro"/>
</dbReference>
<reference evidence="2" key="1">
    <citation type="journal article" date="2015" name="Genome Announc.">
        <title>Draft Genome Sequence of Anaerolineae Strain TC1, a Novel Isolate from a Methanogenic Wastewater Treatment System.</title>
        <authorList>
            <person name="Matsuura N."/>
            <person name="Tourlousse D.M."/>
            <person name="Sun L."/>
            <person name="Toyonaga M."/>
            <person name="Kuroda K."/>
            <person name="Ohashi A."/>
            <person name="Cruz R."/>
            <person name="Yamaguchi T."/>
            <person name="Sekiguchi Y."/>
        </authorList>
    </citation>
    <scope>NUCLEOTIDE SEQUENCE [LARGE SCALE GENOMIC DNA]</scope>
    <source>
        <strain evidence="2">TC1</strain>
    </source>
</reference>
<dbReference type="AlphaFoldDB" id="A0A0K8PA08"/>
<dbReference type="Gene3D" id="3.20.20.80">
    <property type="entry name" value="Glycosidases"/>
    <property type="match status" value="1"/>
</dbReference>